<dbReference type="EMBL" id="HG994366">
    <property type="protein sequence ID" value="CAF1910571.1"/>
    <property type="molecule type" value="Genomic_DNA"/>
</dbReference>
<dbReference type="PANTHER" id="PTHR12565">
    <property type="entry name" value="STEROL REGULATORY ELEMENT-BINDING PROTEIN"/>
    <property type="match status" value="1"/>
</dbReference>
<dbReference type="InterPro" id="IPR024097">
    <property type="entry name" value="bHLH_ZIP_TF"/>
</dbReference>
<comment type="subcellular location">
    <subcellularLocation>
        <location evidence="1">Nucleus</location>
    </subcellularLocation>
</comment>
<dbReference type="GO" id="GO:0046983">
    <property type="term" value="F:protein dimerization activity"/>
    <property type="evidence" value="ECO:0007669"/>
    <property type="project" value="InterPro"/>
</dbReference>
<gene>
    <name evidence="5" type="ORF">DARMORV10_C02P31300.1</name>
</gene>
<accession>A0A816KJH1</accession>
<name>A0A816KJH1_BRANA</name>
<dbReference type="GO" id="GO:0006355">
    <property type="term" value="P:regulation of DNA-templated transcription"/>
    <property type="evidence" value="ECO:0007669"/>
    <property type="project" value="InterPro"/>
</dbReference>
<dbReference type="Proteomes" id="UP001295469">
    <property type="component" value="Chromosome C02"/>
</dbReference>
<sequence length="173" mass="19716">MDDPITQLAELNNSLNHFQKMFAPPFSSSLESLFFHHHQNQQLLPNHVPGKSLDDNSFHQETFLPSNIYDNDKSFSRNDTKKRKELLSSVVKRGQTTDSQSLAERAMGMATILDEIINYVQSLQNQVEFLSMKLTAASSYYEFNSEADAIDSMQVQIILNFCLTNNFLMINTG</sequence>
<evidence type="ECO:0000313" key="5">
    <source>
        <dbReference type="EMBL" id="CAF1910571.1"/>
    </source>
</evidence>
<keyword evidence="3" id="KW-0804">Transcription</keyword>
<evidence type="ECO:0000256" key="2">
    <source>
        <dbReference type="ARBA" id="ARBA00023015"/>
    </source>
</evidence>
<proteinExistence type="predicted"/>
<dbReference type="InterPro" id="IPR036638">
    <property type="entry name" value="HLH_DNA-bd_sf"/>
</dbReference>
<dbReference type="SUPFAM" id="SSF47459">
    <property type="entry name" value="HLH, helix-loop-helix DNA-binding domain"/>
    <property type="match status" value="1"/>
</dbReference>
<protein>
    <submittedName>
        <fullName evidence="5">(rape) hypothetical protein</fullName>
    </submittedName>
</protein>
<dbReference type="PANTHER" id="PTHR12565:SF340">
    <property type="entry name" value="TRANSCRIPTION FACTOR BEE 3"/>
    <property type="match status" value="1"/>
</dbReference>
<evidence type="ECO:0000256" key="3">
    <source>
        <dbReference type="ARBA" id="ARBA00023163"/>
    </source>
</evidence>
<dbReference type="GO" id="GO:0005634">
    <property type="term" value="C:nucleus"/>
    <property type="evidence" value="ECO:0007669"/>
    <property type="project" value="UniProtKB-SubCell"/>
</dbReference>
<reference evidence="5" key="1">
    <citation type="submission" date="2021-01" db="EMBL/GenBank/DDBJ databases">
        <authorList>
            <consortium name="Genoscope - CEA"/>
            <person name="William W."/>
        </authorList>
    </citation>
    <scope>NUCLEOTIDE SEQUENCE</scope>
</reference>
<keyword evidence="4" id="KW-0539">Nucleus</keyword>
<evidence type="ECO:0000256" key="4">
    <source>
        <dbReference type="ARBA" id="ARBA00023242"/>
    </source>
</evidence>
<dbReference type="AlphaFoldDB" id="A0A816KJH1"/>
<organism evidence="5">
    <name type="scientific">Brassica napus</name>
    <name type="common">Rape</name>
    <dbReference type="NCBI Taxonomy" id="3708"/>
    <lineage>
        <taxon>Eukaryota</taxon>
        <taxon>Viridiplantae</taxon>
        <taxon>Streptophyta</taxon>
        <taxon>Embryophyta</taxon>
        <taxon>Tracheophyta</taxon>
        <taxon>Spermatophyta</taxon>
        <taxon>Magnoliopsida</taxon>
        <taxon>eudicotyledons</taxon>
        <taxon>Gunneridae</taxon>
        <taxon>Pentapetalae</taxon>
        <taxon>rosids</taxon>
        <taxon>malvids</taxon>
        <taxon>Brassicales</taxon>
        <taxon>Brassicaceae</taxon>
        <taxon>Brassiceae</taxon>
        <taxon>Brassica</taxon>
    </lineage>
</organism>
<keyword evidence="2" id="KW-0805">Transcription regulation</keyword>
<evidence type="ECO:0000256" key="1">
    <source>
        <dbReference type="ARBA" id="ARBA00004123"/>
    </source>
</evidence>